<proteinExistence type="predicted"/>
<evidence type="ECO:0000313" key="4">
    <source>
        <dbReference type="EMBL" id="EME48502.1"/>
    </source>
</evidence>
<dbReference type="EMBL" id="KB446535">
    <property type="protein sequence ID" value="EME48502.1"/>
    <property type="molecule type" value="Genomic_DNA"/>
</dbReference>
<dbReference type="Proteomes" id="UP000016933">
    <property type="component" value="Unassembled WGS sequence"/>
</dbReference>
<dbReference type="InterPro" id="IPR055647">
    <property type="entry name" value="DUF7223"/>
</dbReference>
<reference evidence="5" key="1">
    <citation type="journal article" date="2012" name="PLoS Genet.">
        <title>The genomes of the fungal plant pathogens Cladosporium fulvum and Dothistroma septosporum reveal adaptation to different hosts and lifestyles but also signatures of common ancestry.</title>
        <authorList>
            <person name="de Wit P.J.G.M."/>
            <person name="van der Burgt A."/>
            <person name="Oekmen B."/>
            <person name="Stergiopoulos I."/>
            <person name="Abd-Elsalam K.A."/>
            <person name="Aerts A.L."/>
            <person name="Bahkali A.H."/>
            <person name="Beenen H.G."/>
            <person name="Chettri P."/>
            <person name="Cox M.P."/>
            <person name="Datema E."/>
            <person name="de Vries R.P."/>
            <person name="Dhillon B."/>
            <person name="Ganley A.R."/>
            <person name="Griffiths S.A."/>
            <person name="Guo Y."/>
            <person name="Hamelin R.C."/>
            <person name="Henrissat B."/>
            <person name="Kabir M.S."/>
            <person name="Jashni M.K."/>
            <person name="Kema G."/>
            <person name="Klaubauf S."/>
            <person name="Lapidus A."/>
            <person name="Levasseur A."/>
            <person name="Lindquist E."/>
            <person name="Mehrabi R."/>
            <person name="Ohm R.A."/>
            <person name="Owen T.J."/>
            <person name="Salamov A."/>
            <person name="Schwelm A."/>
            <person name="Schijlen E."/>
            <person name="Sun H."/>
            <person name="van den Burg H.A."/>
            <person name="van Ham R.C.H.J."/>
            <person name="Zhang S."/>
            <person name="Goodwin S.B."/>
            <person name="Grigoriev I.V."/>
            <person name="Collemare J."/>
            <person name="Bradshaw R.E."/>
        </authorList>
    </citation>
    <scope>NUCLEOTIDE SEQUENCE [LARGE SCALE GENOMIC DNA]</scope>
    <source>
        <strain evidence="5">NZE10 / CBS 128990</strain>
    </source>
</reference>
<protein>
    <submittedName>
        <fullName evidence="4">Uncharacterized protein</fullName>
    </submittedName>
</protein>
<sequence length="585" mass="62337">MTLCYYLAAAKNLLPPPKVTASDPPAASNSTTSSVDLRGPTVNPVPPPALDTEGIHHNAPDGSLFSLQDMISFFTGTSDIVNSNLTLFIVMIVFAGKDRYKEAQNEWKWINDVGEHHVYLVTRTRECEKGTDDPKDIQLWDIKEARFNEIGRTITLNGEPIGFADVFKYWSLKASNTGIFRKGGRGQEHHALPNNTALTNRGLDTSGQIILDFTVDPGSGFSWGNAPLSFLPAGSASEPVGSVICQTCSVHGTFDWDLDIGTSSSGLVTGHVSLTARNVGATLQPKLSLYSSGSEVFEYETEIWGTGIPSAGIHASKWFDVGATIALVLRVKIEKTPEPMAITAGFNISLAEEAVFRIDLENPERTQIEGWKVQVHPLEPEVSSNASMRITVGPRLLLSYGFEVLTQGASVGLIFGGGNVDVSVNTQESHHSCSKERKAKNSLEIEGGLINELAAFGQAKVAKGTATTKTLASTSTQLFSMSKTVNADLLGAPTIAVQKVDHFTPNFLEKAKSELASLTNQAKDEVETAAVTVTSAVESVASKASKGVTSAAGEAKETITAIAAQVESKATGVVAAFTGAFKNIF</sequence>
<dbReference type="OrthoDB" id="160645at2759"/>
<reference evidence="4 5" key="2">
    <citation type="journal article" date="2012" name="PLoS Pathog.">
        <title>Diverse lifestyles and strategies of plant pathogenesis encoded in the genomes of eighteen Dothideomycetes fungi.</title>
        <authorList>
            <person name="Ohm R.A."/>
            <person name="Feau N."/>
            <person name="Henrissat B."/>
            <person name="Schoch C.L."/>
            <person name="Horwitz B.A."/>
            <person name="Barry K.W."/>
            <person name="Condon B.J."/>
            <person name="Copeland A.C."/>
            <person name="Dhillon B."/>
            <person name="Glaser F."/>
            <person name="Hesse C.N."/>
            <person name="Kosti I."/>
            <person name="LaButti K."/>
            <person name="Lindquist E.A."/>
            <person name="Lucas S."/>
            <person name="Salamov A.A."/>
            <person name="Bradshaw R.E."/>
            <person name="Ciuffetti L."/>
            <person name="Hamelin R.C."/>
            <person name="Kema G.H.J."/>
            <person name="Lawrence C."/>
            <person name="Scott J.A."/>
            <person name="Spatafora J.W."/>
            <person name="Turgeon B.G."/>
            <person name="de Wit P.J.G.M."/>
            <person name="Zhong S."/>
            <person name="Goodwin S.B."/>
            <person name="Grigoriev I.V."/>
        </authorList>
    </citation>
    <scope>NUCLEOTIDE SEQUENCE [LARGE SCALE GENOMIC DNA]</scope>
    <source>
        <strain evidence="5">NZE10 / CBS 128990</strain>
    </source>
</reference>
<evidence type="ECO:0000313" key="5">
    <source>
        <dbReference type="Proteomes" id="UP000016933"/>
    </source>
</evidence>
<evidence type="ECO:0000259" key="3">
    <source>
        <dbReference type="Pfam" id="PF23865"/>
    </source>
</evidence>
<dbReference type="AlphaFoldDB" id="N1PYJ6"/>
<dbReference type="STRING" id="675120.N1PYJ6"/>
<organism evidence="4 5">
    <name type="scientific">Dothistroma septosporum (strain NZE10 / CBS 128990)</name>
    <name type="common">Red band needle blight fungus</name>
    <name type="synonym">Mycosphaerella pini</name>
    <dbReference type="NCBI Taxonomy" id="675120"/>
    <lineage>
        <taxon>Eukaryota</taxon>
        <taxon>Fungi</taxon>
        <taxon>Dikarya</taxon>
        <taxon>Ascomycota</taxon>
        <taxon>Pezizomycotina</taxon>
        <taxon>Dothideomycetes</taxon>
        <taxon>Dothideomycetidae</taxon>
        <taxon>Mycosphaerellales</taxon>
        <taxon>Mycosphaerellaceae</taxon>
        <taxon>Dothistroma</taxon>
    </lineage>
</organism>
<dbReference type="OMA" id="LQDMISF"/>
<feature type="domain" description="DUF7029" evidence="2">
    <location>
        <begin position="90"/>
        <end position="169"/>
    </location>
</feature>
<dbReference type="Pfam" id="PF22974">
    <property type="entry name" value="DUF7029"/>
    <property type="match status" value="1"/>
</dbReference>
<dbReference type="InterPro" id="IPR054293">
    <property type="entry name" value="DUF7029"/>
</dbReference>
<feature type="region of interest" description="Disordered" evidence="1">
    <location>
        <begin position="18"/>
        <end position="41"/>
    </location>
</feature>
<accession>N1PYJ6</accession>
<evidence type="ECO:0000256" key="1">
    <source>
        <dbReference type="SAM" id="MobiDB-lite"/>
    </source>
</evidence>
<dbReference type="Pfam" id="PF23865">
    <property type="entry name" value="DUF7223"/>
    <property type="match status" value="1"/>
</dbReference>
<name>N1PYJ6_DOTSN</name>
<evidence type="ECO:0000259" key="2">
    <source>
        <dbReference type="Pfam" id="PF22974"/>
    </source>
</evidence>
<dbReference type="eggNOG" id="ENOG502T098">
    <property type="taxonomic scope" value="Eukaryota"/>
</dbReference>
<dbReference type="HOGENOM" id="CLU_466185_0_0_1"/>
<feature type="domain" description="DUF7223" evidence="3">
    <location>
        <begin position="242"/>
        <end position="480"/>
    </location>
</feature>
<keyword evidence="5" id="KW-1185">Reference proteome</keyword>
<gene>
    <name evidence="4" type="ORF">DOTSEDRAFT_19028</name>
</gene>